<proteinExistence type="predicted"/>
<dbReference type="EMBL" id="JAPDMQ010000538">
    <property type="protein sequence ID" value="KAK0523087.1"/>
    <property type="molecule type" value="Genomic_DNA"/>
</dbReference>
<organism evidence="2 3">
    <name type="scientific">Tilletia horrida</name>
    <dbReference type="NCBI Taxonomy" id="155126"/>
    <lineage>
        <taxon>Eukaryota</taxon>
        <taxon>Fungi</taxon>
        <taxon>Dikarya</taxon>
        <taxon>Basidiomycota</taxon>
        <taxon>Ustilaginomycotina</taxon>
        <taxon>Exobasidiomycetes</taxon>
        <taxon>Tilletiales</taxon>
        <taxon>Tilletiaceae</taxon>
        <taxon>Tilletia</taxon>
    </lineage>
</organism>
<feature type="region of interest" description="Disordered" evidence="1">
    <location>
        <begin position="1386"/>
        <end position="1429"/>
    </location>
</feature>
<name>A0AAN6JHU5_9BASI</name>
<accession>A0AAN6JHU5</accession>
<feature type="compositionally biased region" description="Polar residues" evidence="1">
    <location>
        <begin position="924"/>
        <end position="942"/>
    </location>
</feature>
<feature type="compositionally biased region" description="Low complexity" evidence="1">
    <location>
        <begin position="1064"/>
        <end position="1082"/>
    </location>
</feature>
<sequence>MDEATTVQDGTPSASAEADTADRHTSICASGNSDAALQPATVQTLPAPDAGLNEDTSRLNEAASSQRPPATHSWSWASSTSAKAKEEVQGTQRAGPSIRHQVAGSIAQSSVASSRSTHSHSVDHDGESASFFSCEVPSVHNLLAPSVAPSRNDLGETHQAKGGEFDEQQTGGHAASQQECINDLAIPSSSSMTPPAPSVRGKAPSLGPITLLAPLNLTDGQGAALLRSSGDTWLTRPISALSVDTMTPRPSCALSVTASSGHRSTLIAVPATVTKSLPEAEPAAADSTPQGESLALPEFEDPVAVLNLAETLDKLCGQSPALDSSAQSEPDAFPRLRKASVSSHVAKKMSTMFKSRETDSVDEKHSAVPPPSAYRQQPKVSRGRSIKSRLSFGPTLRASDGPVEAKLPASVRPSTTASSSELHVNVASDSADPPQPSTCHTPKRRTVSSLLSSSSPRLGAPTLGVAPAPTEAAKEDQQDHASTKGNKPIRFNFFSKVKQKLMRRSTGEADTKRILGPGPESRLSASKDGDASISDVRVRKLLSFPATQLRKTDPQKQARLSNSSSIQPPTPGSANIRYSQHERKAESAVAAAAASAAARATRDDAASSRRQRTQSAPRRPASCFTPASARADGREPDLDEALAALQRSQMLLVQVRPLPRSPIERMNSQRASSTTDSKRSSASPVIVTRSLSAPRRNAPPSRPPSFALPPVPSSAPAQRGSQVVPTIVSVSESQRRSVPRDASALSQQFTSSTSSMRSGTTSSSDAAQRSHQTNSPESSRVLAPLTIPSSPRHLPMEMQSPSPTFVAAMSDPYSTPASSMSSSKDNVAGALARHAVAAAAAAAAASSGSRAAFATAHARRSSEIDIESFRRTRAWTIARENATCAGSAATARDANDAQPPQTAGPALRSAQSFSGAKAGRHAQAQAQTSRASMMSIDSTGSAWDTIATAAGSGGGPAGAEFGSPPRGTGRRGRVRAALPLLLTQMPPMQPLPSLPPTATPTSTSMSASLATPIHRQRPSTDETSGSGAALPSETASGRSSFSSASAADTTDAPERRRSYTGILASSSTDSTSSDATAKGSSTIEPTSPRASLASDDEYDEGRTGGTPPPSGLRASAGSMGAVAAAASGMRAESREEKKVTFASMVSHSDTTHAPHGAVGLPTRQLSVCQSSTGSGAESSFLPLDSLSDSPAGTNTAETGDEGGSNNTRGGSGSGSSGGAVSVRAGMKPLKTMTRDDVFYRSSSAATLRSKYLSGGPLGSTSAYPVGAAGQSPSAVPSERSISSSSTSTSASGAAAAVASPWSPPGKQSHLPPGVHGPDPTKRRSLYNLRSSFAFAPAPPATPLSPDSVMRSTAPPTAASLAVRASIARRASNPVLLSRAGSSSSWVWGWSGTGTGTGGTTSSPPPTAGNRSGGPSSSVPPSPAQARAPVPCVPPAGAGLVGNMKPILLLSTPASPGFSAGVDQQQQQLLLQHRRLDSSAGGRPKTAPGAAAPRASP</sequence>
<feature type="region of interest" description="Disordered" evidence="1">
    <location>
        <begin position="145"/>
        <end position="177"/>
    </location>
</feature>
<protein>
    <submittedName>
        <fullName evidence="2">Uncharacterized protein</fullName>
    </submittedName>
</protein>
<dbReference type="Proteomes" id="UP001176521">
    <property type="component" value="Unassembled WGS sequence"/>
</dbReference>
<feature type="compositionally biased region" description="Low complexity" evidence="1">
    <location>
        <begin position="587"/>
        <end position="599"/>
    </location>
</feature>
<evidence type="ECO:0000313" key="3">
    <source>
        <dbReference type="Proteomes" id="UP001176521"/>
    </source>
</evidence>
<reference evidence="2" key="1">
    <citation type="journal article" date="2023" name="PhytoFront">
        <title>Draft Genome Resources of Seven Strains of Tilletia horrida, Causal Agent of Kernel Smut of Rice.</title>
        <authorList>
            <person name="Khanal S."/>
            <person name="Antony Babu S."/>
            <person name="Zhou X.G."/>
        </authorList>
    </citation>
    <scope>NUCLEOTIDE SEQUENCE</scope>
    <source>
        <strain evidence="2">TX3</strain>
    </source>
</reference>
<feature type="compositionally biased region" description="Polar residues" evidence="1">
    <location>
        <begin position="412"/>
        <end position="422"/>
    </location>
</feature>
<evidence type="ECO:0000313" key="2">
    <source>
        <dbReference type="EMBL" id="KAK0523087.1"/>
    </source>
</evidence>
<feature type="compositionally biased region" description="Low complexity" evidence="1">
    <location>
        <begin position="750"/>
        <end position="764"/>
    </location>
</feature>
<feature type="compositionally biased region" description="Polar residues" evidence="1">
    <location>
        <begin position="168"/>
        <end position="177"/>
    </location>
</feature>
<feature type="region of interest" description="Disordered" evidence="1">
    <location>
        <begin position="546"/>
        <end position="635"/>
    </location>
</feature>
<feature type="region of interest" description="Disordered" evidence="1">
    <location>
        <begin position="1471"/>
        <end position="1496"/>
    </location>
</feature>
<feature type="compositionally biased region" description="Low complexity" evidence="1">
    <location>
        <begin position="70"/>
        <end position="82"/>
    </location>
</feature>
<feature type="compositionally biased region" description="Polar residues" evidence="1">
    <location>
        <begin position="719"/>
        <end position="732"/>
    </location>
</feature>
<feature type="region of interest" description="Disordered" evidence="1">
    <location>
        <begin position="1"/>
        <end position="127"/>
    </location>
</feature>
<evidence type="ECO:0000256" key="1">
    <source>
        <dbReference type="SAM" id="MobiDB-lite"/>
    </source>
</evidence>
<feature type="compositionally biased region" description="Basic and acidic residues" evidence="1">
    <location>
        <begin position="153"/>
        <end position="164"/>
    </location>
</feature>
<feature type="region of interest" description="Disordered" evidence="1">
    <location>
        <begin position="888"/>
        <end position="971"/>
    </location>
</feature>
<gene>
    <name evidence="2" type="ORF">OC842_006264</name>
</gene>
<feature type="compositionally biased region" description="Low complexity" evidence="1">
    <location>
        <begin position="1113"/>
        <end position="1130"/>
    </location>
</feature>
<feature type="compositionally biased region" description="Low complexity" evidence="1">
    <location>
        <begin position="670"/>
        <end position="699"/>
    </location>
</feature>
<feature type="compositionally biased region" description="Polar residues" evidence="1">
    <location>
        <begin position="1"/>
        <end position="14"/>
    </location>
</feature>
<feature type="compositionally biased region" description="Polar residues" evidence="1">
    <location>
        <begin position="558"/>
        <end position="578"/>
    </location>
</feature>
<feature type="compositionally biased region" description="Low complexity" evidence="1">
    <location>
        <begin position="1032"/>
        <end position="1050"/>
    </location>
</feature>
<feature type="compositionally biased region" description="Basic and acidic residues" evidence="1">
    <location>
        <begin position="472"/>
        <end position="482"/>
    </location>
</feature>
<feature type="compositionally biased region" description="Polar residues" evidence="1">
    <location>
        <begin position="1163"/>
        <end position="1177"/>
    </location>
</feature>
<feature type="region of interest" description="Disordered" evidence="1">
    <location>
        <begin position="985"/>
        <end position="1359"/>
    </location>
</feature>
<feature type="compositionally biased region" description="Low complexity" evidence="1">
    <location>
        <begin position="102"/>
        <end position="116"/>
    </location>
</feature>
<feature type="compositionally biased region" description="Basic and acidic residues" evidence="1">
    <location>
        <begin position="354"/>
        <end position="366"/>
    </location>
</feature>
<feature type="compositionally biased region" description="Low complexity" evidence="1">
    <location>
        <begin position="1271"/>
        <end position="1300"/>
    </location>
</feature>
<comment type="caution">
    <text evidence="2">The sequence shown here is derived from an EMBL/GenBank/DDBJ whole genome shotgun (WGS) entry which is preliminary data.</text>
</comment>
<feature type="compositionally biased region" description="Polar residues" evidence="1">
    <location>
        <begin position="765"/>
        <end position="778"/>
    </location>
</feature>
<feature type="compositionally biased region" description="Low complexity" evidence="1">
    <location>
        <begin position="1178"/>
        <end position="1190"/>
    </location>
</feature>
<feature type="compositionally biased region" description="Polar residues" evidence="1">
    <location>
        <begin position="27"/>
        <end position="44"/>
    </location>
</feature>
<keyword evidence="3" id="KW-1185">Reference proteome</keyword>
<feature type="compositionally biased region" description="Pro residues" evidence="1">
    <location>
        <begin position="700"/>
        <end position="713"/>
    </location>
</feature>
<feature type="region of interest" description="Disordered" evidence="1">
    <location>
        <begin position="320"/>
        <end position="531"/>
    </location>
</feature>
<feature type="compositionally biased region" description="Low complexity" evidence="1">
    <location>
        <begin position="999"/>
        <end position="1012"/>
    </location>
</feature>
<feature type="compositionally biased region" description="Pro residues" evidence="1">
    <location>
        <begin position="987"/>
        <end position="998"/>
    </location>
</feature>
<feature type="region of interest" description="Disordered" evidence="1">
    <location>
        <begin position="656"/>
        <end position="799"/>
    </location>
</feature>